<organism evidence="2 3">
    <name type="scientific">uncultured phage cr29_1</name>
    <dbReference type="NCBI Taxonomy" id="2986418"/>
    <lineage>
        <taxon>Viruses</taxon>
        <taxon>Duplodnaviria</taxon>
        <taxon>Heunggongvirae</taxon>
        <taxon>Uroviricota</taxon>
        <taxon>Caudoviricetes</taxon>
        <taxon>Crassvirales</taxon>
        <taxon>Suoliviridae</taxon>
        <taxon>Oafivirinae</taxon>
        <taxon>Burzaovirus</taxon>
        <taxon>Burzaovirus intestinihominis</taxon>
    </lineage>
</organism>
<dbReference type="Proteomes" id="UP000828009">
    <property type="component" value="Segment"/>
</dbReference>
<sequence length="1827" mass="209935">MTCLLRNKENEALLNEYEGILGSREAAYYALSQNNGYPLDKDLNGKDSALYKDLLQRNGGSREKAILEKATIFTSKFIEDHYDWTQDRIEPTIDDLDNYNGVLQFDAKSFSSMAQNYGSRKDNFILAQQQEGKTLREATEAWNQAEYERLHTTLADRLEKSFGLTKSVDKEGNILLSSKDLQIQFVDYIRSTSLKDVAKASGQYISNKLSAIGNVIKVAFGRSSAKLNTESHEICHHYLNMFQNSQMVQKALSDITSQYKIKNITEAEEKLVDILVGKANDIAERTKAADVWEQFNTQVRDAFKDLVVDDSNKEMLHEYMAQSFLLNIDINQVKVSAEFNKVKLENKAKFQLMADNTLSKDEAIQRLQDLFDTYDHIVSKTPSQIKIQDKLFQTMQKMQRQSDDDAICTFVNYVVDRIGYMDQNGNITDGSIYKFLENSRKNNFKGITAQQLIDIDKNSIGFFKEVLNQINSAKVFGNFPAILKTHIDQINASMQDISVLYRNALHALTTGIVDQYIDDNMGLGNIENAKIVAEDWLLRQAMYGDINWLEMWAGMYGRSSSPILRILYNKVNDIDYDRQVFVNNIGHQIDALRRNAWKAMSKLVPGNPEMVFMEFNKDGKATGNFRTEYNQGQYEQDRREEQQRLMEKYGYEQDEDTGELIDKQTGCSVYQEKWKYTPAGWQKPKYYKYLDEMDAFDDGRRIKQYTRKYYQEMRSAPIYYPKTKNDPIPANPHGHGLSPDTIREKQRIDEDLRYYAKQATRKDGTVHYEDLSPEQQKAYLLAKEEAEQLSNPFYPNGEKKEDDKYRMAIELRSFNQWVSDQTDYDQDDAAFIQELNAITDPVKRDQFIRLNSTVAINPLLYKLANVGQSQYNDPVLKYLQSGLLTLTKDNRSISKDFSRLPHDSEAFFANAQQIEQDIEDSGKNGTKSDFRKYFTYRLAMQPGLNKSKLDFFRDKYLDRAKNGELNQFFGQDITTFSDSDLRYLIDNRFFFKNTKKGPQPLDCFYEITPKSSTFVYNGYTYNSIILKPTGRFSKRSNATPSKIYDDRYDFQRKEPGYQLTDKYKDKYFDQEINQNSDIRALYDMLTSTMKQMYEKIPAIKSGYNNALPQIEGTTAMLLSRVVKGPNSAKDTFGYICKSMVSIMPSDTDVEVKGVRQRVTPSGEDESTVPIRFIKRLDNPEYISSSICSNVIQFVDMAKNYEGKMELLPEILAIQKQLNPEYREDKYKSSRSGNVYKHFRKMDKYSSQRSEEAINTLLETQFYGKNVVSGLTKNNEKSDTARALISRAKRYGSIHMLGLNTASMTVGALDANLQIFKDSLVGKYLTMKDFGWAIIKLLSPKTIMNNFRGLGKSQPTTKEGALMQMNQISKNNSEIFEGLHKGWFRRFCLKYLMMGGYTLGDYMNNSIVMMSFYHHTRLFEDTSYAGVKPGFYTRNQLIKAFTDAGYTKKQAKAVYSDLHTTLYDAYDWEPGDYLPTVNKAFAKYLNNKIAKNVKNKIAQRTAFYNGVMPATEVSKARQNLYTAMMFMMRNFIVGNIYERMQNANDYIVKELDENGIPVKNPKTAEEAQSYGYYNYETGEIERGHYTSIANLVRRYVTNWVYGLRSLLSSDQAKKQEYEEKREKLKGITQLEIEGVKAVSADIAICAAATLGSIFLKMKADEDKSWWIQYLYLVSLRLAEARGTNLDPTTVADFVGSITTLQSVWNDFGTGFTYMLDALGLTGHNPTDTVKSGAYKGSSRWFRDAMKMVPFSNLYEDANYNTLRAKQNYYRNKYWYLHLFGNDSTGSSSGEPVMPDDYNNDNDSFGEESFDAGQDFGGGSFDAGGSFQP</sequence>
<proteinExistence type="predicted"/>
<gene>
    <name evidence="2" type="primary">gp_76871</name>
</gene>
<feature type="region of interest" description="Disordered" evidence="1">
    <location>
        <begin position="1785"/>
        <end position="1827"/>
    </location>
</feature>
<evidence type="ECO:0000313" key="2">
    <source>
        <dbReference type="EMBL" id="QWM91149.2"/>
    </source>
</evidence>
<feature type="compositionally biased region" description="Acidic residues" evidence="1">
    <location>
        <begin position="1796"/>
        <end position="1808"/>
    </location>
</feature>
<evidence type="ECO:0000256" key="1">
    <source>
        <dbReference type="SAM" id="MobiDB-lite"/>
    </source>
</evidence>
<accession>A0AAE7V3P8</accession>
<dbReference type="EMBL" id="MZ130497">
    <property type="protein sequence ID" value="QWM91149.2"/>
    <property type="molecule type" value="Genomic_DNA"/>
</dbReference>
<protein>
    <submittedName>
        <fullName evidence="2">Uncharacterized protein</fullName>
    </submittedName>
</protein>
<keyword evidence="3" id="KW-1185">Reference proteome</keyword>
<reference evidence="2 3" key="1">
    <citation type="submission" date="2021-04" db="EMBL/GenBank/DDBJ databases">
        <authorList>
            <person name="Shkoporov A.N."/>
            <person name="Stockdale S.R."/>
            <person name="Guerin E."/>
            <person name="Ross R.P."/>
            <person name="Hill C."/>
        </authorList>
    </citation>
    <scope>NUCLEOTIDE SEQUENCE [LARGE SCALE GENOMIC DNA]</scope>
    <source>
        <strain evidence="3">cr29_1</strain>
    </source>
</reference>
<name>A0AAE7V3P8_9CAUD</name>
<evidence type="ECO:0000313" key="3">
    <source>
        <dbReference type="Proteomes" id="UP000828009"/>
    </source>
</evidence>